<dbReference type="SUPFAM" id="SSF58104">
    <property type="entry name" value="Methyl-accepting chemotaxis protein (MCP) signaling domain"/>
    <property type="match status" value="1"/>
</dbReference>
<evidence type="ECO:0000256" key="5">
    <source>
        <dbReference type="ARBA" id="ARBA00023224"/>
    </source>
</evidence>
<feature type="transmembrane region" description="Helical" evidence="9">
    <location>
        <begin position="14"/>
        <end position="33"/>
    </location>
</feature>
<dbReference type="PANTHER" id="PTHR32089:SF119">
    <property type="entry name" value="METHYL-ACCEPTING CHEMOTAXIS PROTEIN CTPL"/>
    <property type="match status" value="1"/>
</dbReference>
<gene>
    <name evidence="12" type="ORF">DFP77_12011</name>
</gene>
<dbReference type="InterPro" id="IPR004089">
    <property type="entry name" value="MCPsignal_dom"/>
</dbReference>
<dbReference type="CDD" id="cd12912">
    <property type="entry name" value="PDC2_MCP_like"/>
    <property type="match status" value="1"/>
</dbReference>
<evidence type="ECO:0000259" key="11">
    <source>
        <dbReference type="PROSITE" id="PS50885"/>
    </source>
</evidence>
<dbReference type="AlphaFoldDB" id="A0A368ZVE1"/>
<evidence type="ECO:0000256" key="9">
    <source>
        <dbReference type="SAM" id="Phobius"/>
    </source>
</evidence>
<dbReference type="GO" id="GO:0016020">
    <property type="term" value="C:membrane"/>
    <property type="evidence" value="ECO:0007669"/>
    <property type="project" value="UniProtKB-SubCell"/>
</dbReference>
<keyword evidence="4 9" id="KW-0472">Membrane</keyword>
<dbReference type="SMART" id="SM00283">
    <property type="entry name" value="MA"/>
    <property type="match status" value="1"/>
</dbReference>
<organism evidence="12 13">
    <name type="scientific">Marinomonas foliarum</name>
    <dbReference type="NCBI Taxonomy" id="491950"/>
    <lineage>
        <taxon>Bacteria</taxon>
        <taxon>Pseudomonadati</taxon>
        <taxon>Pseudomonadota</taxon>
        <taxon>Gammaproteobacteria</taxon>
        <taxon>Oceanospirillales</taxon>
        <taxon>Oceanospirillaceae</taxon>
        <taxon>Marinomonas</taxon>
    </lineage>
</organism>
<comment type="subcellular location">
    <subcellularLocation>
        <location evidence="1">Membrane</location>
        <topology evidence="1">Multi-pass membrane protein</topology>
    </subcellularLocation>
</comment>
<evidence type="ECO:0000259" key="10">
    <source>
        <dbReference type="PROSITE" id="PS50111"/>
    </source>
</evidence>
<dbReference type="OrthoDB" id="9781845at2"/>
<evidence type="ECO:0000256" key="6">
    <source>
        <dbReference type="ARBA" id="ARBA00029447"/>
    </source>
</evidence>
<feature type="transmembrane region" description="Helical" evidence="9">
    <location>
        <begin position="318"/>
        <end position="341"/>
    </location>
</feature>
<comment type="caution">
    <text evidence="12">The sequence shown here is derived from an EMBL/GenBank/DDBJ whole genome shotgun (WGS) entry which is preliminary data.</text>
</comment>
<dbReference type="EMBL" id="QPJQ01000020">
    <property type="protein sequence ID" value="RCX00935.1"/>
    <property type="molecule type" value="Genomic_DNA"/>
</dbReference>
<dbReference type="PROSITE" id="PS50885">
    <property type="entry name" value="HAMP"/>
    <property type="match status" value="1"/>
</dbReference>
<feature type="domain" description="Methyl-accepting transducer" evidence="10">
    <location>
        <begin position="403"/>
        <end position="639"/>
    </location>
</feature>
<dbReference type="CDD" id="cd11386">
    <property type="entry name" value="MCP_signal"/>
    <property type="match status" value="1"/>
</dbReference>
<reference evidence="12 13" key="1">
    <citation type="submission" date="2018-07" db="EMBL/GenBank/DDBJ databases">
        <title>Genomic Encyclopedia of Type Strains, Phase III (KMG-III): the genomes of soil and plant-associated and newly described type strains.</title>
        <authorList>
            <person name="Whitman W."/>
        </authorList>
    </citation>
    <scope>NUCLEOTIDE SEQUENCE [LARGE SCALE GENOMIC DNA]</scope>
    <source>
        <strain evidence="12 13">CECT 7731</strain>
    </source>
</reference>
<sequence>MISVFKKTSLPKQLSFGAFMSILVIFTLIVLIIDRLFSYQINDIVSSHQQKEAALVAEQLESKYQLLTKTANRFSGILVNQLESISIDNEQTTLINNQLLPTLTLNNQVINENAKFLTDFAHSAQLEASLLVKTTKGLVRASTTLKDSTDRIAAGSIVDIPAAVKAQQTNTAQIAQTLLWNKKYISHYENIPNNPNLMIELLIPYSAILESSAKSINAMQFGKSGYIYVTDTGSNEATLLIHPSLAGKNLYTEFPELKDTFKKMYQEDSGIVSYALKIAGKGDKARSSKAVYQHVKGWNWVVTLKSYNDEYQEEINGIIWAIIGVCVIAALVLSVVLWWFIRYSLAPLKEISSALNQLGKGNLSFRFEQKKDSDSKNEIDLLQNDSIRMRDNLINLVKNILRSSQELLASTEGISNANTNLRQSATESQDSSAQVGSAITQIATSIQEVAQSSNQVSEESINARKLTEDGNSAVQTVEETVSALSSAFSQASDTVQQVEESSKNIGDVVTVISNIAEQTNLLALNAAIEAARAGEQGRGFAVVADEVRVLAQRTQQSTEEIRNVVEKLQSNSRSAVNDMEQGRNQVDNSVQQANYAHSLLTKIYQSMLNVEMGINNVAAATEEQSVASTQINQNAEELQQSAIATLGLANTSQEHSQHIRELASQLQKDLAIFTLKK</sequence>
<evidence type="ECO:0000256" key="4">
    <source>
        <dbReference type="ARBA" id="ARBA00023136"/>
    </source>
</evidence>
<dbReference type="PROSITE" id="PS50111">
    <property type="entry name" value="CHEMOTAXIS_TRANSDUC_2"/>
    <property type="match status" value="1"/>
</dbReference>
<evidence type="ECO:0000256" key="8">
    <source>
        <dbReference type="SAM" id="Coils"/>
    </source>
</evidence>
<comment type="similarity">
    <text evidence="6">Belongs to the methyl-accepting chemotaxis (MCP) protein family.</text>
</comment>
<dbReference type="Pfam" id="PF00015">
    <property type="entry name" value="MCPsignal"/>
    <property type="match status" value="1"/>
</dbReference>
<evidence type="ECO:0000256" key="2">
    <source>
        <dbReference type="ARBA" id="ARBA00022692"/>
    </source>
</evidence>
<evidence type="ECO:0000256" key="3">
    <source>
        <dbReference type="ARBA" id="ARBA00022989"/>
    </source>
</evidence>
<feature type="coiled-coil region" evidence="8">
    <location>
        <begin position="551"/>
        <end position="585"/>
    </location>
</feature>
<evidence type="ECO:0000256" key="7">
    <source>
        <dbReference type="PROSITE-ProRule" id="PRU00284"/>
    </source>
</evidence>
<dbReference type="CDD" id="cd06225">
    <property type="entry name" value="HAMP"/>
    <property type="match status" value="1"/>
</dbReference>
<dbReference type="Pfam" id="PF00672">
    <property type="entry name" value="HAMP"/>
    <property type="match status" value="1"/>
</dbReference>
<keyword evidence="5 7" id="KW-0807">Transducer</keyword>
<feature type="domain" description="HAMP" evidence="11">
    <location>
        <begin position="342"/>
        <end position="398"/>
    </location>
</feature>
<evidence type="ECO:0000256" key="1">
    <source>
        <dbReference type="ARBA" id="ARBA00004141"/>
    </source>
</evidence>
<proteinExistence type="inferred from homology"/>
<name>A0A368ZVE1_9GAMM</name>
<keyword evidence="3 9" id="KW-1133">Transmembrane helix</keyword>
<dbReference type="GO" id="GO:0007165">
    <property type="term" value="P:signal transduction"/>
    <property type="evidence" value="ECO:0007669"/>
    <property type="project" value="UniProtKB-KW"/>
</dbReference>
<keyword evidence="8" id="KW-0175">Coiled coil</keyword>
<keyword evidence="2 9" id="KW-0812">Transmembrane</keyword>
<dbReference type="FunFam" id="1.10.287.950:FF:000001">
    <property type="entry name" value="Methyl-accepting chemotaxis sensory transducer"/>
    <property type="match status" value="1"/>
</dbReference>
<dbReference type="PANTHER" id="PTHR32089">
    <property type="entry name" value="METHYL-ACCEPTING CHEMOTAXIS PROTEIN MCPB"/>
    <property type="match status" value="1"/>
</dbReference>
<dbReference type="Proteomes" id="UP000253506">
    <property type="component" value="Unassembled WGS sequence"/>
</dbReference>
<dbReference type="Gene3D" id="1.10.287.950">
    <property type="entry name" value="Methyl-accepting chemotaxis protein"/>
    <property type="match status" value="1"/>
</dbReference>
<dbReference type="InterPro" id="IPR033462">
    <property type="entry name" value="Cache_3-Cache_2"/>
</dbReference>
<accession>A0A368ZVE1</accession>
<evidence type="ECO:0000313" key="13">
    <source>
        <dbReference type="Proteomes" id="UP000253506"/>
    </source>
</evidence>
<dbReference type="GO" id="GO:0006935">
    <property type="term" value="P:chemotaxis"/>
    <property type="evidence" value="ECO:0007669"/>
    <property type="project" value="UniProtKB-ARBA"/>
</dbReference>
<dbReference type="InterPro" id="IPR003660">
    <property type="entry name" value="HAMP_dom"/>
</dbReference>
<dbReference type="Gene3D" id="3.30.450.20">
    <property type="entry name" value="PAS domain"/>
    <property type="match status" value="1"/>
</dbReference>
<protein>
    <submittedName>
        <fullName evidence="12">Methyl-accepting chemotaxis protein</fullName>
    </submittedName>
</protein>
<dbReference type="Pfam" id="PF17201">
    <property type="entry name" value="Cache_3-Cache_2"/>
    <property type="match status" value="1"/>
</dbReference>
<evidence type="ECO:0000313" key="12">
    <source>
        <dbReference type="EMBL" id="RCX00935.1"/>
    </source>
</evidence>